<protein>
    <submittedName>
        <fullName evidence="2">Aryl-sulfate sulfotransferase</fullName>
    </submittedName>
</protein>
<keyword evidence="3" id="KW-1185">Reference proteome</keyword>
<dbReference type="Gene3D" id="1.10.3990.20">
    <property type="entry name" value="protein bp1543"/>
    <property type="match status" value="1"/>
</dbReference>
<dbReference type="OrthoDB" id="7477016at2"/>
<dbReference type="InterPro" id="IPR038268">
    <property type="entry name" value="RHH_sf"/>
</dbReference>
<evidence type="ECO:0000259" key="1">
    <source>
        <dbReference type="Pfam" id="PF13467"/>
    </source>
</evidence>
<dbReference type="AlphaFoldDB" id="A0A1W6N1V1"/>
<accession>A0A1W6N1V1</accession>
<dbReference type="Pfam" id="PF13467">
    <property type="entry name" value="RHH_4"/>
    <property type="match status" value="1"/>
</dbReference>
<evidence type="ECO:0000313" key="2">
    <source>
        <dbReference type="EMBL" id="ARN83830.1"/>
    </source>
</evidence>
<dbReference type="EMBL" id="CP019948">
    <property type="protein sequence ID" value="ARN83830.1"/>
    <property type="molecule type" value="Genomic_DNA"/>
</dbReference>
<dbReference type="InterPro" id="IPR027373">
    <property type="entry name" value="RHH_dom"/>
</dbReference>
<proteinExistence type="predicted"/>
<name>A0A1W6N1V1_9HYPH</name>
<keyword evidence="2" id="KW-0808">Transferase</keyword>
<dbReference type="Proteomes" id="UP000193978">
    <property type="component" value="Chromosome"/>
</dbReference>
<feature type="domain" description="Ribbon-helix-helix" evidence="1">
    <location>
        <begin position="10"/>
        <end position="71"/>
    </location>
</feature>
<gene>
    <name evidence="2" type="ORF">B1812_19890</name>
</gene>
<organism evidence="2 3">
    <name type="scientific">Methylocystis bryophila</name>
    <dbReference type="NCBI Taxonomy" id="655015"/>
    <lineage>
        <taxon>Bacteria</taxon>
        <taxon>Pseudomonadati</taxon>
        <taxon>Pseudomonadota</taxon>
        <taxon>Alphaproteobacteria</taxon>
        <taxon>Hyphomicrobiales</taxon>
        <taxon>Methylocystaceae</taxon>
        <taxon>Methylocystis</taxon>
    </lineage>
</organism>
<sequence>MEKNLDPGPPQKRSITIAGHKTSVSLEAAFWNVLRQLALDEGSSLAALVAKVDAGRGKANLSSALRVYALERTARAE</sequence>
<evidence type="ECO:0000313" key="3">
    <source>
        <dbReference type="Proteomes" id="UP000193978"/>
    </source>
</evidence>
<dbReference type="STRING" id="655015.B1812_19890"/>
<reference evidence="2 3" key="1">
    <citation type="submission" date="2017-02" db="EMBL/GenBank/DDBJ databases">
        <authorList>
            <person name="Peterson S.W."/>
        </authorList>
    </citation>
    <scope>NUCLEOTIDE SEQUENCE [LARGE SCALE GENOMIC DNA]</scope>
    <source>
        <strain evidence="2 3">S285</strain>
    </source>
</reference>
<dbReference type="KEGG" id="mbry:B1812_19890"/>
<dbReference type="GO" id="GO:0016740">
    <property type="term" value="F:transferase activity"/>
    <property type="evidence" value="ECO:0007669"/>
    <property type="project" value="UniProtKB-KW"/>
</dbReference>